<feature type="domain" description="CBS" evidence="3">
    <location>
        <begin position="1"/>
        <end position="63"/>
    </location>
</feature>
<sequence length="276" mass="29931">MTPREDVVTVSVPGTRDDVLEYLQERSFSSVPVIKETDDGEQFRGIVSRDSLINHPDEDQLALLVEEVPTVAADATIEAVARLIVEEGERRIPVVDGRLEGIVTVTDVIRAIAEGAVEGDVSVGELAREDVNCVYTGTPLPVAERELAYADVPYGVALDDDGDLAGMLTEVDIIQVAEVVEGEADTGESIANQDDEWMWEGIKAVGNSYMPTRNVEIPNAPVSEFMTADLLTVGKRRTAREVAQMMLNNDIEQIPLLSGDSLVGIVRDVDLLEALV</sequence>
<dbReference type="SMART" id="SM00116">
    <property type="entry name" value="CBS"/>
    <property type="match status" value="4"/>
</dbReference>
<dbReference type="Gene3D" id="3.10.580.10">
    <property type="entry name" value="CBS-domain"/>
    <property type="match status" value="2"/>
</dbReference>
<reference evidence="4 5" key="1">
    <citation type="submission" date="2020-11" db="EMBL/GenBank/DDBJ databases">
        <title>Carbohydrate-dependent, anaerobic sulfur respiration: A novel catabolism in halophilic archaea.</title>
        <authorList>
            <person name="Sorokin D.Y."/>
            <person name="Messina E."/>
            <person name="Smedile F."/>
            <person name="La Cono V."/>
            <person name="Hallsworth J.E."/>
            <person name="Yakimov M.M."/>
        </authorList>
    </citation>
    <scope>NUCLEOTIDE SEQUENCE [LARGE SCALE GENOMIC DNA]</scope>
    <source>
        <strain evidence="4 5">HSR12-2</strain>
    </source>
</reference>
<dbReference type="CDD" id="cd04614">
    <property type="entry name" value="CBS_pair_arch2_repeat2"/>
    <property type="match status" value="1"/>
</dbReference>
<protein>
    <submittedName>
        <fullName evidence="4">CBS domain</fullName>
    </submittedName>
</protein>
<evidence type="ECO:0000256" key="1">
    <source>
        <dbReference type="ARBA" id="ARBA00023122"/>
    </source>
</evidence>
<keyword evidence="1 2" id="KW-0129">CBS domain</keyword>
<dbReference type="Pfam" id="PF00571">
    <property type="entry name" value="CBS"/>
    <property type="match status" value="4"/>
</dbReference>
<dbReference type="InterPro" id="IPR051257">
    <property type="entry name" value="Diverse_CBS-Domain"/>
</dbReference>
<name>A0A897N5P1_9EURY</name>
<gene>
    <name evidence="4" type="ORF">HSR122_0497</name>
</gene>
<dbReference type="EMBL" id="CP064788">
    <property type="protein sequence ID" value="QSG07904.1"/>
    <property type="molecule type" value="Genomic_DNA"/>
</dbReference>
<feature type="domain" description="CBS" evidence="3">
    <location>
        <begin position="226"/>
        <end position="276"/>
    </location>
</feature>
<dbReference type="Proteomes" id="UP000662973">
    <property type="component" value="Chromosome"/>
</dbReference>
<dbReference type="PANTHER" id="PTHR43080">
    <property type="entry name" value="CBS DOMAIN-CONTAINING PROTEIN CBSX3, MITOCHONDRIAL"/>
    <property type="match status" value="1"/>
</dbReference>
<accession>A0A897N5P1</accession>
<feature type="domain" description="CBS" evidence="3">
    <location>
        <begin position="64"/>
        <end position="121"/>
    </location>
</feature>
<keyword evidence="5" id="KW-1185">Reference proteome</keyword>
<dbReference type="AlphaFoldDB" id="A0A897N5P1"/>
<dbReference type="InterPro" id="IPR046342">
    <property type="entry name" value="CBS_dom_sf"/>
</dbReference>
<proteinExistence type="predicted"/>
<evidence type="ECO:0000313" key="5">
    <source>
        <dbReference type="Proteomes" id="UP000662973"/>
    </source>
</evidence>
<organism evidence="4 5">
    <name type="scientific">Halapricum desulfuricans</name>
    <dbReference type="NCBI Taxonomy" id="2841257"/>
    <lineage>
        <taxon>Archaea</taxon>
        <taxon>Methanobacteriati</taxon>
        <taxon>Methanobacteriota</taxon>
        <taxon>Stenosarchaea group</taxon>
        <taxon>Halobacteria</taxon>
        <taxon>Halobacteriales</taxon>
        <taxon>Haloarculaceae</taxon>
        <taxon>Halapricum</taxon>
    </lineage>
</organism>
<dbReference type="InterPro" id="IPR000644">
    <property type="entry name" value="CBS_dom"/>
</dbReference>
<evidence type="ECO:0000313" key="4">
    <source>
        <dbReference type="EMBL" id="QSG07904.1"/>
    </source>
</evidence>
<dbReference type="KEGG" id="hds:HSR122_0497"/>
<dbReference type="PROSITE" id="PS51371">
    <property type="entry name" value="CBS"/>
    <property type="match status" value="3"/>
</dbReference>
<dbReference type="SUPFAM" id="SSF54631">
    <property type="entry name" value="CBS-domain pair"/>
    <property type="match status" value="2"/>
</dbReference>
<dbReference type="PANTHER" id="PTHR43080:SF29">
    <property type="entry name" value="OS02G0818000 PROTEIN"/>
    <property type="match status" value="1"/>
</dbReference>
<evidence type="ECO:0000256" key="2">
    <source>
        <dbReference type="PROSITE-ProRule" id="PRU00703"/>
    </source>
</evidence>
<evidence type="ECO:0000259" key="3">
    <source>
        <dbReference type="PROSITE" id="PS51371"/>
    </source>
</evidence>